<feature type="domain" description="RNase H type-1" evidence="1">
    <location>
        <begin position="32"/>
        <end position="157"/>
    </location>
</feature>
<dbReference type="PANTHER" id="PTHR47723:SF13">
    <property type="entry name" value="PUTATIVE-RELATED"/>
    <property type="match status" value="1"/>
</dbReference>
<evidence type="ECO:0000313" key="2">
    <source>
        <dbReference type="EMBL" id="KAE8683300.1"/>
    </source>
</evidence>
<dbReference type="GO" id="GO:0004523">
    <property type="term" value="F:RNA-DNA hybrid ribonuclease activity"/>
    <property type="evidence" value="ECO:0007669"/>
    <property type="project" value="InterPro"/>
</dbReference>
<organism evidence="2 3">
    <name type="scientific">Hibiscus syriacus</name>
    <name type="common">Rose of Sharon</name>
    <dbReference type="NCBI Taxonomy" id="106335"/>
    <lineage>
        <taxon>Eukaryota</taxon>
        <taxon>Viridiplantae</taxon>
        <taxon>Streptophyta</taxon>
        <taxon>Embryophyta</taxon>
        <taxon>Tracheophyta</taxon>
        <taxon>Spermatophyta</taxon>
        <taxon>Magnoliopsida</taxon>
        <taxon>eudicotyledons</taxon>
        <taxon>Gunneridae</taxon>
        <taxon>Pentapetalae</taxon>
        <taxon>rosids</taxon>
        <taxon>malvids</taxon>
        <taxon>Malvales</taxon>
        <taxon>Malvaceae</taxon>
        <taxon>Malvoideae</taxon>
        <taxon>Hibiscus</taxon>
    </lineage>
</organism>
<dbReference type="AlphaFoldDB" id="A0A6A2YVI0"/>
<evidence type="ECO:0000259" key="1">
    <source>
        <dbReference type="Pfam" id="PF13456"/>
    </source>
</evidence>
<gene>
    <name evidence="2" type="ORF">F3Y22_tig00111210pilonHSYRG00023</name>
</gene>
<dbReference type="InterPro" id="IPR044730">
    <property type="entry name" value="RNase_H-like_dom_plant"/>
</dbReference>
<dbReference type="PANTHER" id="PTHR47723">
    <property type="entry name" value="OS05G0353850 PROTEIN"/>
    <property type="match status" value="1"/>
</dbReference>
<proteinExistence type="predicted"/>
<dbReference type="GO" id="GO:0003676">
    <property type="term" value="F:nucleic acid binding"/>
    <property type="evidence" value="ECO:0007669"/>
    <property type="project" value="InterPro"/>
</dbReference>
<dbReference type="CDD" id="cd06222">
    <property type="entry name" value="RNase_H_like"/>
    <property type="match status" value="1"/>
</dbReference>
<dbReference type="InterPro" id="IPR053151">
    <property type="entry name" value="RNase_H-like"/>
</dbReference>
<dbReference type="Proteomes" id="UP000436088">
    <property type="component" value="Unassembled WGS sequence"/>
</dbReference>
<dbReference type="InterPro" id="IPR012337">
    <property type="entry name" value="RNaseH-like_sf"/>
</dbReference>
<dbReference type="InterPro" id="IPR036397">
    <property type="entry name" value="RNaseH_sf"/>
</dbReference>
<comment type="caution">
    <text evidence="2">The sequence shown here is derived from an EMBL/GenBank/DDBJ whole genome shotgun (WGS) entry which is preliminary data.</text>
</comment>
<evidence type="ECO:0000313" key="3">
    <source>
        <dbReference type="Proteomes" id="UP000436088"/>
    </source>
</evidence>
<name>A0A6A2YVI0_HIBSY</name>
<sequence length="187" mass="20823">MDREKTCTTGIMIRESRLTRWLPPPVGWMKVNTDGACHTEDGLAACGGVIRNDIGAWQVGFSRFLGICSVFEGICSVFESELWGMYMGLICSWELGTRQVILESDSLEAVMAVQRIGSGIARVTMLQYIEELLKRDWVVRVQHVPRQVNRAADCMASIEGRNQLECVKFIVPPDAVLGALHNDAAYD</sequence>
<reference evidence="2" key="1">
    <citation type="submission" date="2019-09" db="EMBL/GenBank/DDBJ databases">
        <title>Draft genome information of white flower Hibiscus syriacus.</title>
        <authorList>
            <person name="Kim Y.-M."/>
        </authorList>
    </citation>
    <scope>NUCLEOTIDE SEQUENCE [LARGE SCALE GENOMIC DNA]</scope>
    <source>
        <strain evidence="2">YM2019G1</strain>
    </source>
</reference>
<dbReference type="EMBL" id="VEPZ02001270">
    <property type="protein sequence ID" value="KAE8683300.1"/>
    <property type="molecule type" value="Genomic_DNA"/>
</dbReference>
<dbReference type="InterPro" id="IPR002156">
    <property type="entry name" value="RNaseH_domain"/>
</dbReference>
<dbReference type="Gene3D" id="3.30.420.10">
    <property type="entry name" value="Ribonuclease H-like superfamily/Ribonuclease H"/>
    <property type="match status" value="1"/>
</dbReference>
<protein>
    <recommendedName>
        <fullName evidence="1">RNase H type-1 domain-containing protein</fullName>
    </recommendedName>
</protein>
<dbReference type="Pfam" id="PF13456">
    <property type="entry name" value="RVT_3"/>
    <property type="match status" value="1"/>
</dbReference>
<dbReference type="SUPFAM" id="SSF53098">
    <property type="entry name" value="Ribonuclease H-like"/>
    <property type="match status" value="1"/>
</dbReference>
<accession>A0A6A2YVI0</accession>
<keyword evidence="3" id="KW-1185">Reference proteome</keyword>